<proteinExistence type="predicted"/>
<dbReference type="EMBL" id="DQ504428">
    <property type="protein sequence ID" value="ABF47380.1"/>
    <property type="molecule type" value="Genomic_DNA"/>
</dbReference>
<organism evidence="1 2">
    <name type="scientific">Clanis bilineata nucleopolyhedrovirus</name>
    <dbReference type="NCBI Taxonomy" id="1307957"/>
    <lineage>
        <taxon>Viruses</taxon>
        <taxon>Viruses incertae sedis</taxon>
        <taxon>Naldaviricetes</taxon>
        <taxon>Lefavirales</taxon>
        <taxon>Baculoviridae</taxon>
        <taxon>Alphabaculovirus</taxon>
        <taxon>Alphabaculovirus clabilineatae</taxon>
    </lineage>
</organism>
<evidence type="ECO:0000313" key="1">
    <source>
        <dbReference type="EMBL" id="ABF47380.1"/>
    </source>
</evidence>
<reference evidence="1 2" key="1">
    <citation type="journal article" date="2009" name="BMC Genomics">
        <title>Genomic sequence, organization and characteristics of a new nucleopolyhedrovirus isolated from Clanis bilineata larva.</title>
        <authorList>
            <person name="Zhu S.Y."/>
            <person name="Yi J.P."/>
            <person name="Shen W.D."/>
            <person name="Wang L.Q."/>
            <person name="He H.G."/>
            <person name="Wang Y."/>
            <person name="Li B."/>
            <person name="Wang W.B."/>
        </authorList>
    </citation>
    <scope>NUCLEOTIDE SEQUENCE [LARGE SCALE GENOMIC DNA]</scope>
    <source>
        <strain evidence="1">DZ1</strain>
    </source>
</reference>
<dbReference type="KEGG" id="vg:5141876"/>
<evidence type="ECO:0000313" key="2">
    <source>
        <dbReference type="Proteomes" id="UP000214353"/>
    </source>
</evidence>
<dbReference type="RefSeq" id="YP_717575.1">
    <property type="nucleotide sequence ID" value="NC_008293.1"/>
</dbReference>
<dbReference type="GeneID" id="5141876"/>
<name>Q0N463_9ABAC</name>
<dbReference type="Proteomes" id="UP000214353">
    <property type="component" value="Segment"/>
</dbReference>
<sequence>MPKRSGPTKLFHVMSKKSKTTTLPPSTKHEHQITQDHDNCEENEQQLPQLPIEIIDYIVSLTEDLKLYKDLFGCKTTTYRRMLLMNSLFGFFSYTRLCKMIDSNYKRENDVLLASVLNSASEERRNCILLSIEINDLYDTM</sequence>
<accession>Q0N463</accession>
<keyword evidence="2" id="KW-1185">Reference proteome</keyword>
<protein>
    <submittedName>
        <fullName evidence="1">Uncharacterized protein</fullName>
    </submittedName>
</protein>